<dbReference type="AlphaFoldDB" id="A0A7W7JX27"/>
<keyword evidence="2" id="KW-0472">Membrane</keyword>
<evidence type="ECO:0000256" key="2">
    <source>
        <dbReference type="SAM" id="Phobius"/>
    </source>
</evidence>
<keyword evidence="2" id="KW-1133">Transmembrane helix</keyword>
<feature type="region of interest" description="Disordered" evidence="1">
    <location>
        <begin position="80"/>
        <end position="124"/>
    </location>
</feature>
<keyword evidence="2" id="KW-0812">Transmembrane</keyword>
<gene>
    <name evidence="3" type="ORF">HNP52_000002</name>
</gene>
<evidence type="ECO:0000313" key="4">
    <source>
        <dbReference type="Proteomes" id="UP000575241"/>
    </source>
</evidence>
<keyword evidence="4" id="KW-1185">Reference proteome</keyword>
<protein>
    <submittedName>
        <fullName evidence="3">Nitroreductase</fullName>
    </submittedName>
</protein>
<evidence type="ECO:0000313" key="3">
    <source>
        <dbReference type="EMBL" id="MBB4836951.1"/>
    </source>
</evidence>
<sequence length="262" mass="27154">MAENLDLSTGEEHRISVGVSGWSQAHKDSFAHGARQLDGVTAVRSAGGSTSFYVYYDPASTTGTVIRPRLQELAHSVGAVSAKADEKPDTVPSDAAPTNGTPPTASGDHIPLPEPEPAAPPAIDSSAWTGITSLQERVVAFKNLAPVALAAVDSLITELEEPGSNGGPPLDERKEALDALKALHEALGALLAAAERPGFQWVDGEGLVASTMHFALRAGEKLKDDPMPFAVSALLVALFSVFGAAGIGGWLGSATLRMQKKS</sequence>
<reference evidence="3 4" key="1">
    <citation type="submission" date="2020-08" db="EMBL/GenBank/DDBJ databases">
        <title>Functional genomics of gut bacteria from endangered species of beetles.</title>
        <authorList>
            <person name="Carlos-Shanley C."/>
        </authorList>
    </citation>
    <scope>NUCLEOTIDE SEQUENCE [LARGE SCALE GENOMIC DNA]</scope>
    <source>
        <strain evidence="3 4">S00224</strain>
    </source>
</reference>
<comment type="caution">
    <text evidence="3">The sequence shown here is derived from an EMBL/GenBank/DDBJ whole genome shotgun (WGS) entry which is preliminary data.</text>
</comment>
<proteinExistence type="predicted"/>
<feature type="transmembrane region" description="Helical" evidence="2">
    <location>
        <begin position="229"/>
        <end position="252"/>
    </location>
</feature>
<evidence type="ECO:0000256" key="1">
    <source>
        <dbReference type="SAM" id="MobiDB-lite"/>
    </source>
</evidence>
<dbReference type="Proteomes" id="UP000575241">
    <property type="component" value="Unassembled WGS sequence"/>
</dbReference>
<name>A0A7W7JX27_9SPHN</name>
<dbReference type="EMBL" id="JACHLN010000001">
    <property type="protein sequence ID" value="MBB4836951.1"/>
    <property type="molecule type" value="Genomic_DNA"/>
</dbReference>
<dbReference type="RefSeq" id="WP_184160700.1">
    <property type="nucleotide sequence ID" value="NZ_JACHLN010000001.1"/>
</dbReference>
<accession>A0A7W7JX27</accession>
<organism evidence="3 4">
    <name type="scientific">Sphingomonas kyeonggiensis</name>
    <dbReference type="NCBI Taxonomy" id="1268553"/>
    <lineage>
        <taxon>Bacteria</taxon>
        <taxon>Pseudomonadati</taxon>
        <taxon>Pseudomonadota</taxon>
        <taxon>Alphaproteobacteria</taxon>
        <taxon>Sphingomonadales</taxon>
        <taxon>Sphingomonadaceae</taxon>
        <taxon>Sphingomonas</taxon>
    </lineage>
</organism>